<dbReference type="EMBL" id="CABHNW010000167">
    <property type="protein sequence ID" value="VUX40681.1"/>
    <property type="molecule type" value="Genomic_DNA"/>
</dbReference>
<dbReference type="SUPFAM" id="SSF53756">
    <property type="entry name" value="UDP-Glycosyltransferase/glycogen phosphorylase"/>
    <property type="match status" value="1"/>
</dbReference>
<dbReference type="GO" id="GO:0009103">
    <property type="term" value="P:lipopolysaccharide biosynthetic process"/>
    <property type="evidence" value="ECO:0007669"/>
    <property type="project" value="TreeGrafter"/>
</dbReference>
<dbReference type="AlphaFoldDB" id="A0A564W705"/>
<keyword evidence="1 3" id="KW-0808">Transferase</keyword>
<sequence length="363" mass="42308">MKINIIVPFVELTGGIKIAFTYANELVRRGHDVEIYYPFIPYAMDMTGIKYVEKFVRSMAKGIIRGKWKVDWFDLKAPYKLVYRINNFTVRDADISIATAWPTAYDVANLSKEKGKKVYFIQHYETWSGHKDVVDESYKLPLKQIVIAGWLKQLMVNQFKQSKVDIVYNGIDLNEFYPRFDKKYDNKTIKVLLLAHPIDLKGMKDGIEVFERLKNKYPIRLIMFGTGKFDGIPSYAEFHCSPSKSELRELYATSDIYLFPSWSEGWGLTVIEAMACKCAIVGNRVGCLIDIGRHEDTAMLSDAHDLNTLENNLEKVISDCVLRKKISENGYEESKRFEWKKSFDRFEEILLRESEKSNEYWHK</sequence>
<dbReference type="PANTHER" id="PTHR46401">
    <property type="entry name" value="GLYCOSYLTRANSFERASE WBBK-RELATED"/>
    <property type="match status" value="1"/>
</dbReference>
<evidence type="ECO:0000259" key="2">
    <source>
        <dbReference type="Pfam" id="PF00534"/>
    </source>
</evidence>
<organism evidence="3 4">
    <name type="scientific">Blautia luti</name>
    <dbReference type="NCBI Taxonomy" id="89014"/>
    <lineage>
        <taxon>Bacteria</taxon>
        <taxon>Bacillati</taxon>
        <taxon>Bacillota</taxon>
        <taxon>Clostridia</taxon>
        <taxon>Lachnospirales</taxon>
        <taxon>Lachnospiraceae</taxon>
        <taxon>Blautia</taxon>
    </lineage>
</organism>
<dbReference type="RefSeq" id="WP_144095473.1">
    <property type="nucleotide sequence ID" value="NZ_CABHMX010000016.1"/>
</dbReference>
<protein>
    <submittedName>
        <fullName evidence="3">D-inositol 3-phosphate glycosyltransferase</fullName>
        <ecNumber evidence="3">2.4.1.250</ecNumber>
    </submittedName>
</protein>
<gene>
    <name evidence="3" type="primary">mshA_2</name>
    <name evidence="3" type="ORF">RSSSTS7063_01292</name>
</gene>
<keyword evidence="4" id="KW-1185">Reference proteome</keyword>
<proteinExistence type="predicted"/>
<dbReference type="Gene3D" id="3.40.50.2000">
    <property type="entry name" value="Glycogen Phosphorylase B"/>
    <property type="match status" value="1"/>
</dbReference>
<dbReference type="CDD" id="cd03801">
    <property type="entry name" value="GT4_PimA-like"/>
    <property type="match status" value="1"/>
</dbReference>
<dbReference type="PANTHER" id="PTHR46401:SF2">
    <property type="entry name" value="GLYCOSYLTRANSFERASE WBBK-RELATED"/>
    <property type="match status" value="1"/>
</dbReference>
<reference evidence="3 4" key="1">
    <citation type="submission" date="2019-07" db="EMBL/GenBank/DDBJ databases">
        <authorList>
            <person name="Hibberd C M."/>
            <person name="Gehrig L. J."/>
            <person name="Chang H.-W."/>
            <person name="Venkatesh S."/>
        </authorList>
    </citation>
    <scope>NUCLEOTIDE SEQUENCE [LARGE SCALE GENOMIC DNA]</scope>
    <source>
        <strain evidence="3">Blautia_luti_SSTS_Bg7063</strain>
    </source>
</reference>
<dbReference type="EC" id="2.4.1.250" evidence="3"/>
<keyword evidence="3" id="KW-0328">Glycosyltransferase</keyword>
<dbReference type="Pfam" id="PF00534">
    <property type="entry name" value="Glycos_transf_1"/>
    <property type="match status" value="1"/>
</dbReference>
<dbReference type="GO" id="GO:0102710">
    <property type="term" value="F:D-inositol-3-phosphate glycosyltransferase activity"/>
    <property type="evidence" value="ECO:0007669"/>
    <property type="project" value="UniProtKB-EC"/>
</dbReference>
<dbReference type="GO" id="GO:0030247">
    <property type="term" value="F:polysaccharide binding"/>
    <property type="evidence" value="ECO:0007669"/>
    <property type="project" value="InterPro"/>
</dbReference>
<accession>A0A564W705</accession>
<evidence type="ECO:0000313" key="3">
    <source>
        <dbReference type="EMBL" id="VUX40681.1"/>
    </source>
</evidence>
<dbReference type="Proteomes" id="UP000408482">
    <property type="component" value="Unassembled WGS sequence"/>
</dbReference>
<evidence type="ECO:0000256" key="1">
    <source>
        <dbReference type="ARBA" id="ARBA00022679"/>
    </source>
</evidence>
<dbReference type="InterPro" id="IPR001296">
    <property type="entry name" value="Glyco_trans_1"/>
</dbReference>
<evidence type="ECO:0000313" key="4">
    <source>
        <dbReference type="Proteomes" id="UP000408482"/>
    </source>
</evidence>
<feature type="domain" description="Glycosyl transferase family 1" evidence="2">
    <location>
        <begin position="185"/>
        <end position="332"/>
    </location>
</feature>
<name>A0A564W705_9FIRM</name>
<dbReference type="Gene3D" id="3.40.50.11090">
    <property type="match status" value="1"/>
</dbReference>